<dbReference type="Proteomes" id="UP000694892">
    <property type="component" value="Chromosome 1S"/>
</dbReference>
<reference evidence="2" key="1">
    <citation type="journal article" date="2016" name="Nature">
        <title>Genome evolution in the allotetraploid frog Xenopus laevis.</title>
        <authorList>
            <person name="Session A.M."/>
            <person name="Uno Y."/>
            <person name="Kwon T."/>
            <person name="Chapman J.A."/>
            <person name="Toyoda A."/>
            <person name="Takahashi S."/>
            <person name="Fukui A."/>
            <person name="Hikosaka A."/>
            <person name="Suzuki A."/>
            <person name="Kondo M."/>
            <person name="van Heeringen S.J."/>
            <person name="Quigley I."/>
            <person name="Heinz S."/>
            <person name="Ogino H."/>
            <person name="Ochi H."/>
            <person name="Hellsten U."/>
            <person name="Lyons J.B."/>
            <person name="Simakov O."/>
            <person name="Putnam N."/>
            <person name="Stites J."/>
            <person name="Kuroki Y."/>
            <person name="Tanaka T."/>
            <person name="Michiue T."/>
            <person name="Watanabe M."/>
            <person name="Bogdanovic O."/>
            <person name="Lister R."/>
            <person name="Georgiou G."/>
            <person name="Paranjpe S.S."/>
            <person name="van Kruijsbergen I."/>
            <person name="Shu S."/>
            <person name="Carlson J."/>
            <person name="Kinoshita T."/>
            <person name="Ohta Y."/>
            <person name="Mawaribuchi S."/>
            <person name="Jenkins J."/>
            <person name="Grimwood J."/>
            <person name="Schmutz J."/>
            <person name="Mitros T."/>
            <person name="Mozaffari S.V."/>
            <person name="Suzuki Y."/>
            <person name="Haramoto Y."/>
            <person name="Yamamoto T.S."/>
            <person name="Takagi C."/>
            <person name="Heald R."/>
            <person name="Miller K."/>
            <person name="Haudenschild C."/>
            <person name="Kitzman J."/>
            <person name="Nakayama T."/>
            <person name="Izutsu Y."/>
            <person name="Robert J."/>
            <person name="Fortriede J."/>
            <person name="Burns K."/>
            <person name="Lotay V."/>
            <person name="Karimi K."/>
            <person name="Yasuoka Y."/>
            <person name="Dichmann D.S."/>
            <person name="Flajnik M.F."/>
            <person name="Houston D.W."/>
            <person name="Shendure J."/>
            <person name="DuPasquier L."/>
            <person name="Vize P.D."/>
            <person name="Zorn A.M."/>
            <person name="Ito M."/>
            <person name="Marcotte E.M."/>
            <person name="Wallingford J.B."/>
            <person name="Ito Y."/>
            <person name="Asashima M."/>
            <person name="Ueno N."/>
            <person name="Matsuda Y."/>
            <person name="Veenstra G.J."/>
            <person name="Fujiyama A."/>
            <person name="Harland R.M."/>
            <person name="Taira M."/>
            <person name="Rokhsar D.S."/>
        </authorList>
    </citation>
    <scope>NUCLEOTIDE SEQUENCE [LARGE SCALE GENOMIC DNA]</scope>
    <source>
        <strain evidence="2">J</strain>
    </source>
</reference>
<organism evidence="1 2">
    <name type="scientific">Xenopus laevis</name>
    <name type="common">African clawed frog</name>
    <dbReference type="NCBI Taxonomy" id="8355"/>
    <lineage>
        <taxon>Eukaryota</taxon>
        <taxon>Metazoa</taxon>
        <taxon>Chordata</taxon>
        <taxon>Craniata</taxon>
        <taxon>Vertebrata</taxon>
        <taxon>Euteleostomi</taxon>
        <taxon>Amphibia</taxon>
        <taxon>Batrachia</taxon>
        <taxon>Anura</taxon>
        <taxon>Pipoidea</taxon>
        <taxon>Pipidae</taxon>
        <taxon>Xenopodinae</taxon>
        <taxon>Xenopus</taxon>
        <taxon>Xenopus</taxon>
    </lineage>
</organism>
<evidence type="ECO:0000313" key="2">
    <source>
        <dbReference type="Proteomes" id="UP000694892"/>
    </source>
</evidence>
<sequence length="146" mass="17034">MAVEKEMRRRQVIGRIPPLRSTLKFHNTNESLTQLMQAEENTERENTKQKVSYKYTKFPKEKQQKIKAVVDLSRRSLTETETVVLNKGLGFIPSNIENAFDLELDLFEFVRSLKRRAHFDKTEGSVGCRTIQHKNQVDFIKAKLGH</sequence>
<name>A0A974DVM9_XENLA</name>
<proteinExistence type="predicted"/>
<protein>
    <submittedName>
        <fullName evidence="1">Uncharacterized protein</fullName>
    </submittedName>
</protein>
<dbReference type="AlphaFoldDB" id="A0A974DVM9"/>
<gene>
    <name evidence="1" type="ORF">XELAEV_18011033mg</name>
</gene>
<accession>A0A974DVM9</accession>
<evidence type="ECO:0000313" key="1">
    <source>
        <dbReference type="EMBL" id="OCT98798.1"/>
    </source>
</evidence>
<dbReference type="EMBL" id="CM004467">
    <property type="protein sequence ID" value="OCT98798.1"/>
    <property type="molecule type" value="Genomic_DNA"/>
</dbReference>